<dbReference type="SUPFAM" id="SSF109998">
    <property type="entry name" value="Triger factor/SurA peptide-binding domain-like"/>
    <property type="match status" value="1"/>
</dbReference>
<evidence type="ECO:0000313" key="5">
    <source>
        <dbReference type="Proteomes" id="UP001291926"/>
    </source>
</evidence>
<keyword evidence="1" id="KW-0697">Rotamase</keyword>
<dbReference type="InterPro" id="IPR037041">
    <property type="entry name" value="Trigger_fac_C_sf"/>
</dbReference>
<reference evidence="4 5" key="1">
    <citation type="journal article" date="2023" name="bioRxiv">
        <title>Genome report: Whole genome sequence and annotation of Penstemon davidsonii.</title>
        <authorList>
            <person name="Ostevik K.L."/>
            <person name="Alabady M."/>
            <person name="Zhang M."/>
            <person name="Rausher M.D."/>
        </authorList>
    </citation>
    <scope>NUCLEOTIDE SEQUENCE [LARGE SCALE GENOMIC DNA]</scope>
    <source>
        <strain evidence="4">DNT005</strain>
        <tissue evidence="4">Whole leaf</tissue>
    </source>
</reference>
<dbReference type="InterPro" id="IPR008880">
    <property type="entry name" value="Trigger_fac_C"/>
</dbReference>
<dbReference type="Gene3D" id="1.10.3120.10">
    <property type="entry name" value="Trigger factor, C-terminal domain"/>
    <property type="match status" value="1"/>
</dbReference>
<keyword evidence="2" id="KW-0413">Isomerase</keyword>
<proteinExistence type="predicted"/>
<name>A0ABR0D7D4_9LAMI</name>
<evidence type="ECO:0000256" key="2">
    <source>
        <dbReference type="ARBA" id="ARBA00023235"/>
    </source>
</evidence>
<dbReference type="EMBL" id="JAYDYQ010002533">
    <property type="protein sequence ID" value="KAK4484791.1"/>
    <property type="molecule type" value="Genomic_DNA"/>
</dbReference>
<evidence type="ECO:0000313" key="4">
    <source>
        <dbReference type="EMBL" id="KAK4484791.1"/>
    </source>
</evidence>
<dbReference type="Proteomes" id="UP001291926">
    <property type="component" value="Unassembled WGS sequence"/>
</dbReference>
<protein>
    <recommendedName>
        <fullName evidence="3">Trigger factor C-terminal domain-containing protein</fullName>
    </recommendedName>
</protein>
<dbReference type="Pfam" id="PF05698">
    <property type="entry name" value="Trigger_C"/>
    <property type="match status" value="1"/>
</dbReference>
<dbReference type="InterPro" id="IPR027304">
    <property type="entry name" value="Trigger_fact/SurA_dom_sf"/>
</dbReference>
<evidence type="ECO:0000256" key="1">
    <source>
        <dbReference type="ARBA" id="ARBA00023110"/>
    </source>
</evidence>
<keyword evidence="5" id="KW-1185">Reference proteome</keyword>
<accession>A0ABR0D7D4</accession>
<feature type="domain" description="Trigger factor C-terminal" evidence="3">
    <location>
        <begin position="7"/>
        <end position="162"/>
    </location>
</feature>
<gene>
    <name evidence="4" type="ORF">RD792_007385</name>
</gene>
<comment type="caution">
    <text evidence="4">The sequence shown here is derived from an EMBL/GenBank/DDBJ whole genome shotgun (WGS) entry which is preliminary data.</text>
</comment>
<sequence>MLCYVQVKETFLQKFLELEQTAKEQATDNAILDQLHKMVQVEIPPSLFEEQGRQLYGAQLLQIQANMKLNEQQLSSLSSPRAVREYLQNQKENITNIIKQNLAVGDIFKRENLQVLTDELINEVENSIAEFKRHNQEYDEERVRGQVQEVLEGAKVLEWLKERADIQYITK</sequence>
<evidence type="ECO:0000259" key="3">
    <source>
        <dbReference type="Pfam" id="PF05698"/>
    </source>
</evidence>
<organism evidence="4 5">
    <name type="scientific">Penstemon davidsonii</name>
    <dbReference type="NCBI Taxonomy" id="160366"/>
    <lineage>
        <taxon>Eukaryota</taxon>
        <taxon>Viridiplantae</taxon>
        <taxon>Streptophyta</taxon>
        <taxon>Embryophyta</taxon>
        <taxon>Tracheophyta</taxon>
        <taxon>Spermatophyta</taxon>
        <taxon>Magnoliopsida</taxon>
        <taxon>eudicotyledons</taxon>
        <taxon>Gunneridae</taxon>
        <taxon>Pentapetalae</taxon>
        <taxon>asterids</taxon>
        <taxon>lamiids</taxon>
        <taxon>Lamiales</taxon>
        <taxon>Plantaginaceae</taxon>
        <taxon>Cheloneae</taxon>
        <taxon>Penstemon</taxon>
    </lineage>
</organism>